<keyword evidence="2" id="KW-0472">Membrane</keyword>
<dbReference type="Proteomes" id="UP000240424">
    <property type="component" value="Unassembled WGS sequence"/>
</dbReference>
<feature type="transmembrane region" description="Helical" evidence="2">
    <location>
        <begin position="123"/>
        <end position="147"/>
    </location>
</feature>
<evidence type="ECO:0000259" key="3">
    <source>
        <dbReference type="Pfam" id="PF13828"/>
    </source>
</evidence>
<reference evidence="4 5" key="1">
    <citation type="submission" date="2017-01" db="EMBL/GenBank/DDBJ databases">
        <authorList>
            <consortium name="Urmite Genomes"/>
        </authorList>
    </citation>
    <scope>NUCLEOTIDE SEQUENCE [LARGE SCALE GENOMIC DNA]</scope>
    <source>
        <strain evidence="4 5">AB215</strain>
    </source>
</reference>
<accession>A0A2U3PCG3</accession>
<keyword evidence="2" id="KW-0812">Transmembrane</keyword>
<feature type="domain" description="DUF4190" evidence="3">
    <location>
        <begin position="82"/>
        <end position="141"/>
    </location>
</feature>
<gene>
    <name evidence="4" type="ORF">MNAB215_3580</name>
</gene>
<feature type="non-terminal residue" evidence="4">
    <location>
        <position position="1"/>
    </location>
</feature>
<feature type="region of interest" description="Disordered" evidence="1">
    <location>
        <begin position="1"/>
        <end position="73"/>
    </location>
</feature>
<feature type="transmembrane region" description="Helical" evidence="2">
    <location>
        <begin position="83"/>
        <end position="111"/>
    </location>
</feature>
<dbReference type="Pfam" id="PF13828">
    <property type="entry name" value="DUF4190"/>
    <property type="match status" value="1"/>
</dbReference>
<evidence type="ECO:0000256" key="1">
    <source>
        <dbReference type="SAM" id="MobiDB-lite"/>
    </source>
</evidence>
<dbReference type="InterPro" id="IPR025241">
    <property type="entry name" value="DUF4190"/>
</dbReference>
<organism evidence="4 5">
    <name type="scientific">Mycobacterium numidiamassiliense</name>
    <dbReference type="NCBI Taxonomy" id="1841861"/>
    <lineage>
        <taxon>Bacteria</taxon>
        <taxon>Bacillati</taxon>
        <taxon>Actinomycetota</taxon>
        <taxon>Actinomycetes</taxon>
        <taxon>Mycobacteriales</taxon>
        <taxon>Mycobacteriaceae</taxon>
        <taxon>Mycobacterium</taxon>
    </lineage>
</organism>
<dbReference type="AlphaFoldDB" id="A0A2U3PCG3"/>
<keyword evidence="2" id="KW-1133">Transmembrane helix</keyword>
<protein>
    <recommendedName>
        <fullName evidence="3">DUF4190 domain-containing protein</fullName>
    </recommendedName>
</protein>
<evidence type="ECO:0000313" key="4">
    <source>
        <dbReference type="EMBL" id="SPM41375.1"/>
    </source>
</evidence>
<keyword evidence="5" id="KW-1185">Reference proteome</keyword>
<sequence length="150" mass="15250">VPRPTNYPPPPYQPPGPPFGNPSPPPGYLGPAPEYGGPPPGYDASPPGYGPPQYPGGYHYPTPDYPGAYGPQPVTPSGTNGMAVASLIASFTGLLCCIGGIVGIVLGIIALDQIKRTRQDGYALAVAGIVIGIATLIIALIVGIFAMHSS</sequence>
<proteinExistence type="predicted"/>
<feature type="compositionally biased region" description="Pro residues" evidence="1">
    <location>
        <begin position="1"/>
        <end position="28"/>
    </location>
</feature>
<evidence type="ECO:0000313" key="5">
    <source>
        <dbReference type="Proteomes" id="UP000240424"/>
    </source>
</evidence>
<dbReference type="EMBL" id="FUEZ01000004">
    <property type="protein sequence ID" value="SPM41375.1"/>
    <property type="molecule type" value="Genomic_DNA"/>
</dbReference>
<evidence type="ECO:0000256" key="2">
    <source>
        <dbReference type="SAM" id="Phobius"/>
    </source>
</evidence>
<name>A0A2U3PCG3_9MYCO</name>
<dbReference type="STRING" id="1841861.GCA_900157365_01899"/>